<dbReference type="VEuPathDB" id="CryptoDB:Chro.70542"/>
<dbReference type="OrthoDB" id="340010at2759"/>
<dbReference type="VEuPathDB" id="CryptoDB:GY17_00002371"/>
<dbReference type="VEuPathDB" id="CryptoDB:ChTU502y2012_407g2405"/>
<sequence length="1604" mass="187042">MSEKDKSVHAKNQMSSDVLRIRYRRELNSLSLEPESHQSFDRKSLAIWFFEWYDSKGRRLPYGKNDKRLNEIPEEELEFLHGILKELPGDFPMIRYSALWSKWLFPNVNISHSRKSFDFWLKIMKIMEEKFPTVYVNDLDPLIKLISDYLDSASPNEFELCYVGVKLLRKLVSMYIPPRKGFGIVSSRLLESFGNFYLKEGLESPFFLQIKNEIAQLIQICVNDKHLPSFLSILRNEVFALTGNSKQKSSSNYTFDFYKTLVGKGSKFDCFIPLIVKKIHEVERSYYKETQTSNSIGGDYLLFFLYLSLNLEDLKEFYEKANYVNECFNFFIGVNTFNIRESDDEFGNNFKLRIYELILGKLQESILRDTLNPKIWKTIENSIIIDPIKCLEFLPKIFLSSKDEKLVIPKSAKVSHKYYIYGPLEILLGFISGEDFSSHIMDSYTSTSESSLSSSLNICITKYILTFIKLHDLPLFFNSLSKVLLKNIKTKDLHELEAIFLSTQVLQIIKHNIGISILPGQTSDIFDSFLGFLKGNSSNSLLYESISTSWIGILMIAIPLSESSIPILEDAAIQIHQYISNSKITQITCILGLIHLLRKLLTWNIEQKNDLLEILNFYYDKILTQNYQEKPIQKDSIHPSFNLYCMFVQLITLITKLRDLGTLNQDDFNKIFVLYRLILDGCSSLIPDDHSWSIRINKILTKFILQNISYLKGIEKFIKYYVENKNKDKFLEFGLFTRSLYQEYIQTNNVSNSLFRNLVQIPYLTSLMIYLALQELDSFIETGKNKRRRLNFDQSSQELGFSMSHDLQIIDFWNRKDLVTYFVNNRTELLLGDIFSEISSLYLKLVFEIDYVSGSKNDHSSSLHLLEKAVEGILRWFDIESEIGANDFVIKFSKAIFSPENGENKTNLLVKFLELITIVETNTKLSQNLNVILRKSVNNAFESEEDSKKTGDFVINQMESLDWWWWLNIKDNFEGLLTQNMSWVNQIQLSIDLCSENSFKSMKERIVGNIDIFQTLNGLKNKLKVKKKMELLYSTKICELYLKIDPDFQRWNLNYEEIMDGELDETHKNLPLLKIKTVIDILGDLLKKIQKVIDDPEKKKYLINECFTLIDLIISYLKQAIQIINKIISELKKNQEEMKLSFGLLEKTYSETFKLILELIRINLEFGIYGINQSNYDLPDFKNHQKTVSEWSRYIVKCILEGSSMRKEDHSHSFQIYRQMDIYEMVSILINGSITSLINYAINETMVKVDFSKEENSFVLLSYLDLFWGVIRNKGQIYRCLSPCLKGGLFSKISTWGASDKLEFSFEIVISKLIDSIERRQSNIRNEYILYTFSFIRLSNIISILYSCCIGCYIESIKENPRLSLNNSRIIPISNMLLVISSRLSSIGLGLRLDDLEEVIRKERIDDNTRESFYLALFECLTISPYIPLYTLLNPLWDQSSRKKNRNQISTGHLDVWISQFHLIEENLKNLVNLGDHISQHPLGLNLYTLHNKRISRLYPLIVSQITKNKVQRYSISLACDLINYINIINKRLELVDEDEEHLREIININAQIIKNSCLNPILSVIDDHCKQSLFTMLKDEQRIIFKQINKKNSEVLSFSKLEG</sequence>
<evidence type="ECO:0000313" key="1">
    <source>
        <dbReference type="EMBL" id="CUV07475.1"/>
    </source>
</evidence>
<accession>A0A0S4TLC1</accession>
<dbReference type="EMBL" id="LN877953">
    <property type="protein sequence ID" value="CUV07475.1"/>
    <property type="molecule type" value="Genomic_DNA"/>
</dbReference>
<proteinExistence type="predicted"/>
<reference evidence="1" key="1">
    <citation type="submission" date="2015-08" db="EMBL/GenBank/DDBJ databases">
        <authorList>
            <person name="Babu N.S."/>
            <person name="Beckwith C.J."/>
            <person name="Beseler K.G."/>
            <person name="Brison A."/>
            <person name="Carone J.V."/>
            <person name="Caskin T.P."/>
            <person name="Diamond M."/>
            <person name="Durham M.E."/>
            <person name="Foxe J.M."/>
            <person name="Go M."/>
            <person name="Henderson B.A."/>
            <person name="Jones I.B."/>
            <person name="McGettigan J.A."/>
            <person name="Micheletti S.J."/>
            <person name="Nasrallah M.E."/>
            <person name="Ortiz D."/>
            <person name="Piller C.R."/>
            <person name="Privatt S.R."/>
            <person name="Schneider S.L."/>
            <person name="Sharp S."/>
            <person name="Smith T.C."/>
            <person name="Stanton J.D."/>
            <person name="Ullery H.E."/>
            <person name="Wilson R.J."/>
            <person name="Serrano M.G."/>
            <person name="Buck G."/>
            <person name="Lee V."/>
            <person name="Wang Y."/>
            <person name="Carvalho R."/>
            <person name="Voegtly L."/>
            <person name="Shi R."/>
            <person name="Duckworth R."/>
            <person name="Johnson A."/>
            <person name="Loviza R."/>
            <person name="Walstead R."/>
            <person name="Shah Z."/>
            <person name="Kiflezghi M."/>
            <person name="Wade K."/>
            <person name="Ball S.L."/>
            <person name="Bradley K.W."/>
            <person name="Asai D.J."/>
            <person name="Bowman C.A."/>
            <person name="Russell D.A."/>
            <person name="Pope W.H."/>
            <person name="Jacobs-Sera D."/>
            <person name="Hendrix R.W."/>
            <person name="Hatfull G.F."/>
        </authorList>
    </citation>
    <scope>NUCLEOTIDE SEQUENCE [LARGE SCALE GENOMIC DNA]</scope>
</reference>
<dbReference type="Proteomes" id="UP000199752">
    <property type="component" value="Chromosome 7"/>
</dbReference>
<gene>
    <name evidence="1" type="ORF">CHUDEA7_4860</name>
</gene>
<organism evidence="1">
    <name type="scientific">Cryptosporidium hominis</name>
    <dbReference type="NCBI Taxonomy" id="237895"/>
    <lineage>
        <taxon>Eukaryota</taxon>
        <taxon>Sar</taxon>
        <taxon>Alveolata</taxon>
        <taxon>Apicomplexa</taxon>
        <taxon>Conoidasida</taxon>
        <taxon>Coccidia</taxon>
        <taxon>Eucoccidiorida</taxon>
        <taxon>Eimeriorina</taxon>
        <taxon>Cryptosporidiidae</taxon>
        <taxon>Cryptosporidium</taxon>
    </lineage>
</organism>
<dbReference type="VEuPathDB" id="CryptoDB:CHUDEA7_4860"/>
<name>A0A0S4TLC1_CRYHO</name>
<protein>
    <submittedName>
        <fullName evidence="1">Uncharacterized protein</fullName>
    </submittedName>
</protein>